<dbReference type="PRINTS" id="PR00359">
    <property type="entry name" value="BP450"/>
</dbReference>
<dbReference type="Pfam" id="PF00067">
    <property type="entry name" value="p450"/>
    <property type="match status" value="1"/>
</dbReference>
<dbReference type="InterPro" id="IPR001128">
    <property type="entry name" value="Cyt_P450"/>
</dbReference>
<keyword evidence="4" id="KW-1185">Reference proteome</keyword>
<keyword evidence="2" id="KW-0503">Monooxygenase</keyword>
<accession>A0A229SKJ4</accession>
<evidence type="ECO:0008006" key="5">
    <source>
        <dbReference type="Google" id="ProtNLM"/>
    </source>
</evidence>
<keyword evidence="2" id="KW-0479">Metal-binding</keyword>
<dbReference type="Proteomes" id="UP000215199">
    <property type="component" value="Unassembled WGS sequence"/>
</dbReference>
<dbReference type="GO" id="GO:0016705">
    <property type="term" value="F:oxidoreductase activity, acting on paired donors, with incorporation or reduction of molecular oxygen"/>
    <property type="evidence" value="ECO:0007669"/>
    <property type="project" value="InterPro"/>
</dbReference>
<comment type="similarity">
    <text evidence="1 2">Belongs to the cytochrome P450 family.</text>
</comment>
<dbReference type="PANTHER" id="PTHR46696">
    <property type="entry name" value="P450, PUTATIVE (EUROFUNG)-RELATED"/>
    <property type="match status" value="1"/>
</dbReference>
<dbReference type="InterPro" id="IPR036396">
    <property type="entry name" value="Cyt_P450_sf"/>
</dbReference>
<comment type="caution">
    <text evidence="3">The sequence shown here is derived from an EMBL/GenBank/DDBJ whole genome shotgun (WGS) entry which is preliminary data.</text>
</comment>
<gene>
    <name evidence="3" type="ORF">CF165_47255</name>
</gene>
<dbReference type="GO" id="GO:0004497">
    <property type="term" value="F:monooxygenase activity"/>
    <property type="evidence" value="ECO:0007669"/>
    <property type="project" value="UniProtKB-KW"/>
</dbReference>
<dbReference type="SUPFAM" id="SSF48264">
    <property type="entry name" value="Cytochrome P450"/>
    <property type="match status" value="1"/>
</dbReference>
<dbReference type="InterPro" id="IPR017972">
    <property type="entry name" value="Cyt_P450_CS"/>
</dbReference>
<organism evidence="3 4">
    <name type="scientific">Amycolatopsis vastitatis</name>
    <dbReference type="NCBI Taxonomy" id="1905142"/>
    <lineage>
        <taxon>Bacteria</taxon>
        <taxon>Bacillati</taxon>
        <taxon>Actinomycetota</taxon>
        <taxon>Actinomycetes</taxon>
        <taxon>Pseudonocardiales</taxon>
        <taxon>Pseudonocardiaceae</taxon>
        <taxon>Amycolatopsis</taxon>
    </lineage>
</organism>
<dbReference type="AlphaFoldDB" id="A0A229SKJ4"/>
<proteinExistence type="inferred from homology"/>
<evidence type="ECO:0000313" key="3">
    <source>
        <dbReference type="EMBL" id="OXM59497.1"/>
    </source>
</evidence>
<protein>
    <recommendedName>
        <fullName evidence="5">Cytochrome P450</fullName>
    </recommendedName>
</protein>
<name>A0A229SKJ4_9PSEU</name>
<dbReference type="InterPro" id="IPR002397">
    <property type="entry name" value="Cyt_P450_B"/>
</dbReference>
<dbReference type="EMBL" id="NMUL01000081">
    <property type="protein sequence ID" value="OXM59497.1"/>
    <property type="molecule type" value="Genomic_DNA"/>
</dbReference>
<evidence type="ECO:0000313" key="4">
    <source>
        <dbReference type="Proteomes" id="UP000215199"/>
    </source>
</evidence>
<reference evidence="4" key="1">
    <citation type="submission" date="2017-07" db="EMBL/GenBank/DDBJ databases">
        <title>Comparative genome mining reveals phylogenetic distribution patterns of secondary metabolites in Amycolatopsis.</title>
        <authorList>
            <person name="Adamek M."/>
            <person name="Alanjary M."/>
            <person name="Sales-Ortells H."/>
            <person name="Goodfellow M."/>
            <person name="Bull A.T."/>
            <person name="Kalinowski J."/>
            <person name="Ziemert N."/>
        </authorList>
    </citation>
    <scope>NUCLEOTIDE SEQUENCE [LARGE SCALE GENOMIC DNA]</scope>
    <source>
        <strain evidence="4">H5</strain>
    </source>
</reference>
<dbReference type="Gene3D" id="1.10.630.10">
    <property type="entry name" value="Cytochrome P450"/>
    <property type="match status" value="1"/>
</dbReference>
<keyword evidence="2" id="KW-0349">Heme</keyword>
<evidence type="ECO:0000256" key="2">
    <source>
        <dbReference type="RuleBase" id="RU000461"/>
    </source>
</evidence>
<dbReference type="GO" id="GO:0005506">
    <property type="term" value="F:iron ion binding"/>
    <property type="evidence" value="ECO:0007669"/>
    <property type="project" value="InterPro"/>
</dbReference>
<dbReference type="PROSITE" id="PS00086">
    <property type="entry name" value="CYTOCHROME_P450"/>
    <property type="match status" value="1"/>
</dbReference>
<keyword evidence="2" id="KW-0560">Oxidoreductase</keyword>
<evidence type="ECO:0000256" key="1">
    <source>
        <dbReference type="ARBA" id="ARBA00010617"/>
    </source>
</evidence>
<dbReference type="PANTHER" id="PTHR46696:SF1">
    <property type="entry name" value="CYTOCHROME P450 YJIB-RELATED"/>
    <property type="match status" value="1"/>
</dbReference>
<keyword evidence="2" id="KW-0408">Iron</keyword>
<sequence length="400" mass="44890">MISGEDFVDIAYDPLLLADDPYPAYRRLRAEEPVYRGQTGEGISFWALSRFADVQAAAVDWESFSSAEGNDLDDTGLLFGPAPAMDCADPPQHTRMRNVLRKMFSASVINERFAPLVHRKVRSAVSELAGQEDVDFAEGLAYSLPAGLICELLGFPRSDHGQLRAWHSRLLAKIPGSMSLPPDAMSAHREMWQYLTEQLADRRKSPRDDLLSVLASAQLGGALSQDEVLANVMFLFDAGIVSTNSTIASALLHMHEFSDQWQLLRRSPAISASAVEEFLRFDAPFHWFKRVTTREVKFHDVSIPAGARVILIWASANRDERRWEDSEKLLLDRPVKSHLTFSTGIHHCVGSLFARLELKVLFEELAARMVDYEITGAVKRRVTPSERTIVSLPARVLWEK</sequence>
<dbReference type="GO" id="GO:0020037">
    <property type="term" value="F:heme binding"/>
    <property type="evidence" value="ECO:0007669"/>
    <property type="project" value="InterPro"/>
</dbReference>